<comment type="caution">
    <text evidence="3">The sequence shown here is derived from an EMBL/GenBank/DDBJ whole genome shotgun (WGS) entry which is preliminary data.</text>
</comment>
<name>A0ABD3BI01_9LAMI</name>
<dbReference type="Proteomes" id="UP001632038">
    <property type="component" value="Unassembled WGS sequence"/>
</dbReference>
<dbReference type="PANTHER" id="PTHR36381">
    <property type="entry name" value="ETHYLENE-REGULATED TRANSCRIPT 2 (ERT2)"/>
    <property type="match status" value="1"/>
</dbReference>
<proteinExistence type="predicted"/>
<keyword evidence="4" id="KW-1185">Reference proteome</keyword>
<feature type="transmembrane region" description="Helical" evidence="2">
    <location>
        <begin position="356"/>
        <end position="384"/>
    </location>
</feature>
<accession>A0ABD3BI01</accession>
<organism evidence="3 4">
    <name type="scientific">Castilleja foliolosa</name>
    <dbReference type="NCBI Taxonomy" id="1961234"/>
    <lineage>
        <taxon>Eukaryota</taxon>
        <taxon>Viridiplantae</taxon>
        <taxon>Streptophyta</taxon>
        <taxon>Embryophyta</taxon>
        <taxon>Tracheophyta</taxon>
        <taxon>Spermatophyta</taxon>
        <taxon>Magnoliopsida</taxon>
        <taxon>eudicotyledons</taxon>
        <taxon>Gunneridae</taxon>
        <taxon>Pentapetalae</taxon>
        <taxon>asterids</taxon>
        <taxon>lamiids</taxon>
        <taxon>Lamiales</taxon>
        <taxon>Orobanchaceae</taxon>
        <taxon>Pedicularideae</taxon>
        <taxon>Castillejinae</taxon>
        <taxon>Castilleja</taxon>
    </lineage>
</organism>
<sequence>MPLQWKKAMMNTRVSQLVKDHLHRSQKRRDGSSLFVETGFPTSLVDLFIKNREKLKKPSKKKHQNPNPVVITGSTSVSPPHSPMVSPLITELPPRSQPMSPTIVFCEGSSEKNRILGPIVGLDERECVDESGVDANTVLLVVLKICLVVVLALGTKRLTVGITISAFVLFFLEFVGKQARRFVLKPRFNNVVKLDKKVLNEPDYENHEIQVVESIRYPEIEMETQHENEMIEVSCNQRRLGYQEVESDEVTSSSTFEVEELKKKSRKSKIKSKMTKLVPKKLRSSRKEPGPQTSKIIKEEEANSVWLSDERVVQYEESSELLSVSSRIYKEDDDKLNDVQSEMDEKREEIECGLNWRYLVPIVLAGLTGGRCFAIILTISWFLILKFGEKYMKVPMIKQSN</sequence>
<evidence type="ECO:0000256" key="1">
    <source>
        <dbReference type="SAM" id="MobiDB-lite"/>
    </source>
</evidence>
<evidence type="ECO:0008006" key="5">
    <source>
        <dbReference type="Google" id="ProtNLM"/>
    </source>
</evidence>
<reference evidence="4" key="1">
    <citation type="journal article" date="2024" name="IScience">
        <title>Strigolactones Initiate the Formation of Haustorium-like Structures in Castilleja.</title>
        <authorList>
            <person name="Buerger M."/>
            <person name="Peterson D."/>
            <person name="Chory J."/>
        </authorList>
    </citation>
    <scope>NUCLEOTIDE SEQUENCE [LARGE SCALE GENOMIC DNA]</scope>
</reference>
<keyword evidence="2" id="KW-1133">Transmembrane helix</keyword>
<evidence type="ECO:0000256" key="2">
    <source>
        <dbReference type="SAM" id="Phobius"/>
    </source>
</evidence>
<dbReference type="PANTHER" id="PTHR36381:SF1">
    <property type="entry name" value="ETHYLENE-REGULATED TRANSCRIPT 2 (ERT2)"/>
    <property type="match status" value="1"/>
</dbReference>
<feature type="region of interest" description="Disordered" evidence="1">
    <location>
        <begin position="55"/>
        <end position="84"/>
    </location>
</feature>
<evidence type="ECO:0000313" key="4">
    <source>
        <dbReference type="Proteomes" id="UP001632038"/>
    </source>
</evidence>
<gene>
    <name evidence="3" type="ORF">CASFOL_039213</name>
</gene>
<protein>
    <recommendedName>
        <fullName evidence="5">Transmembrane protein</fullName>
    </recommendedName>
</protein>
<feature type="compositionally biased region" description="Low complexity" evidence="1">
    <location>
        <begin position="74"/>
        <end position="84"/>
    </location>
</feature>
<keyword evidence="2" id="KW-0812">Transmembrane</keyword>
<keyword evidence="2" id="KW-0472">Membrane</keyword>
<feature type="transmembrane region" description="Helical" evidence="2">
    <location>
        <begin position="133"/>
        <end position="152"/>
    </location>
</feature>
<evidence type="ECO:0000313" key="3">
    <source>
        <dbReference type="EMBL" id="KAL3616819.1"/>
    </source>
</evidence>
<feature type="transmembrane region" description="Helical" evidence="2">
    <location>
        <begin position="158"/>
        <end position="176"/>
    </location>
</feature>
<dbReference type="AlphaFoldDB" id="A0ABD3BI01"/>
<feature type="compositionally biased region" description="Basic residues" evidence="1">
    <location>
        <begin position="55"/>
        <end position="64"/>
    </location>
</feature>
<dbReference type="EMBL" id="JAVIJP010000087">
    <property type="protein sequence ID" value="KAL3616819.1"/>
    <property type="molecule type" value="Genomic_DNA"/>
</dbReference>